<evidence type="ECO:0000259" key="5">
    <source>
        <dbReference type="PROSITE" id="PS50977"/>
    </source>
</evidence>
<reference evidence="6 7" key="1">
    <citation type="submission" date="2011-08" db="EMBL/GenBank/DDBJ databases">
        <authorList>
            <person name="Weinstock G."/>
            <person name="Sodergren E."/>
            <person name="Clifton S."/>
            <person name="Fulton L."/>
            <person name="Fulton B."/>
            <person name="Courtney L."/>
            <person name="Fronick C."/>
            <person name="Harrison M."/>
            <person name="Strong C."/>
            <person name="Farmer C."/>
            <person name="Delahaunty K."/>
            <person name="Markovic C."/>
            <person name="Hall O."/>
            <person name="Minx P."/>
            <person name="Tomlinson C."/>
            <person name="Mitreva M."/>
            <person name="Hou S."/>
            <person name="Chen J."/>
            <person name="Wollam A."/>
            <person name="Pepin K.H."/>
            <person name="Johnson M."/>
            <person name="Bhonagiri V."/>
            <person name="Zhang X."/>
            <person name="Suruliraj S."/>
            <person name="Warren W."/>
            <person name="Chinwalla A."/>
            <person name="Mardis E.R."/>
            <person name="Wilson R.K."/>
        </authorList>
    </citation>
    <scope>NUCLEOTIDE SEQUENCE [LARGE SCALE GENOMIC DNA]</scope>
    <source>
        <strain evidence="6 7">DP7</strain>
    </source>
</reference>
<dbReference type="InterPro" id="IPR036271">
    <property type="entry name" value="Tet_transcr_reg_TetR-rel_C_sf"/>
</dbReference>
<protein>
    <submittedName>
        <fullName evidence="6">Transcriptional regulator, TetR family</fullName>
    </submittedName>
</protein>
<keyword evidence="1" id="KW-0805">Transcription regulation</keyword>
<evidence type="ECO:0000256" key="1">
    <source>
        <dbReference type="ARBA" id="ARBA00023015"/>
    </source>
</evidence>
<dbReference type="AlphaFoldDB" id="G9XW22"/>
<dbReference type="GO" id="GO:0003700">
    <property type="term" value="F:DNA-binding transcription factor activity"/>
    <property type="evidence" value="ECO:0007669"/>
    <property type="project" value="TreeGrafter"/>
</dbReference>
<dbReference type="SUPFAM" id="SSF46689">
    <property type="entry name" value="Homeodomain-like"/>
    <property type="match status" value="1"/>
</dbReference>
<dbReference type="EMBL" id="AFZX01000137">
    <property type="protein sequence ID" value="EHL04285.1"/>
    <property type="molecule type" value="Genomic_DNA"/>
</dbReference>
<dbReference type="Gene3D" id="1.10.357.10">
    <property type="entry name" value="Tetracycline Repressor, domain 2"/>
    <property type="match status" value="1"/>
</dbReference>
<dbReference type="Pfam" id="PF00440">
    <property type="entry name" value="TetR_N"/>
    <property type="match status" value="1"/>
</dbReference>
<keyword evidence="2 4" id="KW-0238">DNA-binding</keyword>
<organism evidence="6 7">
    <name type="scientific">Desulfitobacterium hafniense DP7</name>
    <dbReference type="NCBI Taxonomy" id="537010"/>
    <lineage>
        <taxon>Bacteria</taxon>
        <taxon>Bacillati</taxon>
        <taxon>Bacillota</taxon>
        <taxon>Clostridia</taxon>
        <taxon>Eubacteriales</taxon>
        <taxon>Desulfitobacteriaceae</taxon>
        <taxon>Desulfitobacterium</taxon>
    </lineage>
</organism>
<evidence type="ECO:0000256" key="2">
    <source>
        <dbReference type="ARBA" id="ARBA00023125"/>
    </source>
</evidence>
<dbReference type="InterPro" id="IPR001647">
    <property type="entry name" value="HTH_TetR"/>
</dbReference>
<feature type="DNA-binding region" description="H-T-H motif" evidence="4">
    <location>
        <begin position="54"/>
        <end position="73"/>
    </location>
</feature>
<evidence type="ECO:0000313" key="7">
    <source>
        <dbReference type="Proteomes" id="UP000004416"/>
    </source>
</evidence>
<dbReference type="PRINTS" id="PR00455">
    <property type="entry name" value="HTHTETR"/>
</dbReference>
<dbReference type="GO" id="GO:0000976">
    <property type="term" value="F:transcription cis-regulatory region binding"/>
    <property type="evidence" value="ECO:0007669"/>
    <property type="project" value="TreeGrafter"/>
</dbReference>
<dbReference type="InterPro" id="IPR050109">
    <property type="entry name" value="HTH-type_TetR-like_transc_reg"/>
</dbReference>
<feature type="domain" description="HTH tetR-type" evidence="5">
    <location>
        <begin position="31"/>
        <end position="91"/>
    </location>
</feature>
<keyword evidence="3" id="KW-0804">Transcription</keyword>
<dbReference type="HOGENOM" id="CLU_069356_12_2_9"/>
<name>G9XW22_DESHA</name>
<gene>
    <name evidence="6" type="ORF">HMPREF0322_05205</name>
</gene>
<evidence type="ECO:0000256" key="4">
    <source>
        <dbReference type="PROSITE-ProRule" id="PRU00335"/>
    </source>
</evidence>
<dbReference type="SUPFAM" id="SSF48498">
    <property type="entry name" value="Tetracyclin repressor-like, C-terminal domain"/>
    <property type="match status" value="1"/>
</dbReference>
<comment type="caution">
    <text evidence="6">The sequence shown here is derived from an EMBL/GenBank/DDBJ whole genome shotgun (WGS) entry which is preliminary data.</text>
</comment>
<dbReference type="PROSITE" id="PS50977">
    <property type="entry name" value="HTH_TETR_2"/>
    <property type="match status" value="1"/>
</dbReference>
<dbReference type="RefSeq" id="WP_005817135.1">
    <property type="nucleotide sequence ID" value="NZ_JH414491.1"/>
</dbReference>
<accession>G9XW22</accession>
<dbReference type="GO" id="GO:0045892">
    <property type="term" value="P:negative regulation of DNA-templated transcription"/>
    <property type="evidence" value="ECO:0007669"/>
    <property type="project" value="UniProtKB-ARBA"/>
</dbReference>
<dbReference type="InterPro" id="IPR009057">
    <property type="entry name" value="Homeodomain-like_sf"/>
</dbReference>
<dbReference type="PANTHER" id="PTHR30055:SF226">
    <property type="entry name" value="HTH-TYPE TRANSCRIPTIONAL REGULATOR PKSA"/>
    <property type="match status" value="1"/>
</dbReference>
<evidence type="ECO:0000256" key="3">
    <source>
        <dbReference type="ARBA" id="ARBA00023163"/>
    </source>
</evidence>
<dbReference type="Proteomes" id="UP000004416">
    <property type="component" value="Unassembled WGS sequence"/>
</dbReference>
<proteinExistence type="predicted"/>
<evidence type="ECO:0000313" key="6">
    <source>
        <dbReference type="EMBL" id="EHL04285.1"/>
    </source>
</evidence>
<dbReference type="PANTHER" id="PTHR30055">
    <property type="entry name" value="HTH-TYPE TRANSCRIPTIONAL REGULATOR RUTR"/>
    <property type="match status" value="1"/>
</dbReference>
<sequence length="218" mass="24725">MIKKSVYLTREKVVGFAWQELKRRILNVGKEEKRIEILKAALKVISGVGFEGAKMEDIAKEAGVGKGTIYEYFDSKNALFLEMIHYCTKCFQEGLLKTLAEGEDMLGKIRNLSMYGAEFLNAHAVLMNSHIAHQALPEDMKTQMKSDWNLVYKTIEDEVRKGMEIQEIRSDVDPEMAVAVIIGGVNQYVFKKLIEENFTPQEIDHTGIAKTILTGLLY</sequence>
<dbReference type="PATRIC" id="fig|537010.4.peg.4845"/>
<dbReference type="FunFam" id="1.10.10.60:FF:000141">
    <property type="entry name" value="TetR family transcriptional regulator"/>
    <property type="match status" value="1"/>
</dbReference>